<comment type="caution">
    <text evidence="1">The sequence shown here is derived from an EMBL/GenBank/DDBJ whole genome shotgun (WGS) entry which is preliminary data.</text>
</comment>
<reference evidence="1 2" key="1">
    <citation type="journal article" date="2023" name="Science">
        <title>Complex scaffold remodeling in plant triterpene biosynthesis.</title>
        <authorList>
            <person name="De La Pena R."/>
            <person name="Hodgson H."/>
            <person name="Liu J.C."/>
            <person name="Stephenson M.J."/>
            <person name="Martin A.C."/>
            <person name="Owen C."/>
            <person name="Harkess A."/>
            <person name="Leebens-Mack J."/>
            <person name="Jimenez L.E."/>
            <person name="Osbourn A."/>
            <person name="Sattely E.S."/>
        </authorList>
    </citation>
    <scope>NUCLEOTIDE SEQUENCE [LARGE SCALE GENOMIC DNA]</scope>
    <source>
        <strain evidence="2">cv. JPN11</strain>
        <tissue evidence="1">Leaf</tissue>
    </source>
</reference>
<dbReference type="Proteomes" id="UP001164539">
    <property type="component" value="Chromosome 7"/>
</dbReference>
<keyword evidence="2" id="KW-1185">Reference proteome</keyword>
<evidence type="ECO:0000313" key="2">
    <source>
        <dbReference type="Proteomes" id="UP001164539"/>
    </source>
</evidence>
<sequence>MGKQRSLRSKAVHFVSDLTTVLLNPISDKPSKPSPSPSPSPPPPPPPPPLNDENDKSQLESIKEEDDAADIVEGPDTSSFTAFLYSLLSSSESGHNSNSDEQIGHQEETSDAPSNTVMKENGGRKSLFSRGKSSLKSLYHAARLTGHRNQDGRVDCEMKTDSENDAKLDGLEMRHIQNVKEPAASSELPEISEPSLLLTEKARNSLYALLPGLVQGRKWMLLYSTWRHGISLSTLYRRSMLWPGLSLLVVGDRKGAVFGGLVEAPLKPTNKRKYQGTNSTFVFTNTSGQPVVYRPTGANRYFTLCSTEFLAIGGGGHFALYLDGDLLNGSSSVSETYGNPCLAHSEDFEVKEVELWGFVYASKYEEILAASRTEMPGICRW</sequence>
<dbReference type="EMBL" id="CM051400">
    <property type="protein sequence ID" value="KAJ4715711.1"/>
    <property type="molecule type" value="Genomic_DNA"/>
</dbReference>
<accession>A0ACC1XX01</accession>
<organism evidence="1 2">
    <name type="scientific">Melia azedarach</name>
    <name type="common">Chinaberry tree</name>
    <dbReference type="NCBI Taxonomy" id="155640"/>
    <lineage>
        <taxon>Eukaryota</taxon>
        <taxon>Viridiplantae</taxon>
        <taxon>Streptophyta</taxon>
        <taxon>Embryophyta</taxon>
        <taxon>Tracheophyta</taxon>
        <taxon>Spermatophyta</taxon>
        <taxon>Magnoliopsida</taxon>
        <taxon>eudicotyledons</taxon>
        <taxon>Gunneridae</taxon>
        <taxon>Pentapetalae</taxon>
        <taxon>rosids</taxon>
        <taxon>malvids</taxon>
        <taxon>Sapindales</taxon>
        <taxon>Meliaceae</taxon>
        <taxon>Melia</taxon>
    </lineage>
</organism>
<protein>
    <submittedName>
        <fullName evidence="1">Oxidation resistance 1</fullName>
    </submittedName>
</protein>
<name>A0ACC1XX01_MELAZ</name>
<evidence type="ECO:0000313" key="1">
    <source>
        <dbReference type="EMBL" id="KAJ4715711.1"/>
    </source>
</evidence>
<gene>
    <name evidence="1" type="ORF">OWV82_014038</name>
</gene>
<proteinExistence type="predicted"/>